<keyword evidence="1" id="KW-1185">Reference proteome</keyword>
<dbReference type="RefSeq" id="XP_046602446.1">
    <property type="nucleotide sequence ID" value="XM_046746490.1"/>
</dbReference>
<sequence length="186" mass="21519">MLHSDHLDKTTIWEHHRLIILELCNASSVCTQVISYLISELKKLVLVVTEISEENVLSALDLHDKSYVIFHSLDVILRKYKSVALSSLADERMSAPEKIPEVTNLWKRHWRVNEKEPDIFLTGLKKLEVVEDQEKDWTRVLEELVVSTTQHWPLVKVMAWQCLSLLKSKIDNLSTGDGSKFETEIK</sequence>
<proteinExistence type="predicted"/>
<name>A0ABM3GQ97_NEOLC</name>
<protein>
    <submittedName>
        <fullName evidence="2">Uncharacterized protein LOC124296575</fullName>
    </submittedName>
</protein>
<evidence type="ECO:0000313" key="2">
    <source>
        <dbReference type="RefSeq" id="XP_046602446.1"/>
    </source>
</evidence>
<accession>A0ABM3GQ97</accession>
<organism evidence="1 2">
    <name type="scientific">Neodiprion lecontei</name>
    <name type="common">Redheaded pine sawfly</name>
    <dbReference type="NCBI Taxonomy" id="441921"/>
    <lineage>
        <taxon>Eukaryota</taxon>
        <taxon>Metazoa</taxon>
        <taxon>Ecdysozoa</taxon>
        <taxon>Arthropoda</taxon>
        <taxon>Hexapoda</taxon>
        <taxon>Insecta</taxon>
        <taxon>Pterygota</taxon>
        <taxon>Neoptera</taxon>
        <taxon>Endopterygota</taxon>
        <taxon>Hymenoptera</taxon>
        <taxon>Tenthredinoidea</taxon>
        <taxon>Diprionidae</taxon>
        <taxon>Diprioninae</taxon>
        <taxon>Neodiprion</taxon>
    </lineage>
</organism>
<dbReference type="GeneID" id="124296575"/>
<reference evidence="2" key="1">
    <citation type="submission" date="2025-08" db="UniProtKB">
        <authorList>
            <consortium name="RefSeq"/>
        </authorList>
    </citation>
    <scope>IDENTIFICATION</scope>
    <source>
        <tissue evidence="2">Thorax and Abdomen</tissue>
    </source>
</reference>
<gene>
    <name evidence="2" type="primary">LOC124296575</name>
</gene>
<dbReference type="Proteomes" id="UP000829291">
    <property type="component" value="Chromosome 1"/>
</dbReference>
<evidence type="ECO:0000313" key="1">
    <source>
        <dbReference type="Proteomes" id="UP000829291"/>
    </source>
</evidence>